<sequence length="66" mass="8066">MGKLIYSIHLFRERLLCLRRHGPCTDIFYFEIFPTIQVRTSSYDSEWYVRLLWLGFSLEIENFETD</sequence>
<dbReference type="RefSeq" id="WP_044228950.1">
    <property type="nucleotide sequence ID" value="NZ_JRYR02000001.1"/>
</dbReference>
<reference evidence="1 2" key="1">
    <citation type="journal article" date="2012" name="Int. J. Syst. Evol. Microbiol.">
        <title>Flammeovirga pacifica sp. nov., isolated from deep-sea sediment.</title>
        <authorList>
            <person name="Xu H."/>
            <person name="Fu Y."/>
            <person name="Yang N."/>
            <person name="Ding Z."/>
            <person name="Lai Q."/>
            <person name="Zeng R."/>
        </authorList>
    </citation>
    <scope>NUCLEOTIDE SEQUENCE [LARGE SCALE GENOMIC DNA]</scope>
    <source>
        <strain evidence="2">DSM 24597 / LMG 26175 / WPAGA1</strain>
    </source>
</reference>
<accession>A0A1S1Z2A5</accession>
<organism evidence="1 2">
    <name type="scientific">Flammeovirga pacifica</name>
    <dbReference type="NCBI Taxonomy" id="915059"/>
    <lineage>
        <taxon>Bacteria</taxon>
        <taxon>Pseudomonadati</taxon>
        <taxon>Bacteroidota</taxon>
        <taxon>Cytophagia</taxon>
        <taxon>Cytophagales</taxon>
        <taxon>Flammeovirgaceae</taxon>
        <taxon>Flammeovirga</taxon>
    </lineage>
</organism>
<keyword evidence="2" id="KW-1185">Reference proteome</keyword>
<dbReference type="STRING" id="915059.NH26_13900"/>
<gene>
    <name evidence="1" type="ORF">NH26_13900</name>
</gene>
<evidence type="ECO:0000313" key="1">
    <source>
        <dbReference type="EMBL" id="OHX67357.1"/>
    </source>
</evidence>
<evidence type="ECO:0000313" key="2">
    <source>
        <dbReference type="Proteomes" id="UP000179797"/>
    </source>
</evidence>
<protein>
    <submittedName>
        <fullName evidence="1">Uncharacterized protein</fullName>
    </submittedName>
</protein>
<comment type="caution">
    <text evidence="1">The sequence shown here is derived from an EMBL/GenBank/DDBJ whole genome shotgun (WGS) entry which is preliminary data.</text>
</comment>
<name>A0A1S1Z2A5_FLAPC</name>
<dbReference type="EMBL" id="JRYR02000001">
    <property type="protein sequence ID" value="OHX67357.1"/>
    <property type="molecule type" value="Genomic_DNA"/>
</dbReference>
<dbReference type="Proteomes" id="UP000179797">
    <property type="component" value="Unassembled WGS sequence"/>
</dbReference>
<dbReference type="AlphaFoldDB" id="A0A1S1Z2A5"/>
<proteinExistence type="predicted"/>